<dbReference type="Pfam" id="PF16334">
    <property type="entry name" value="DUF4964"/>
    <property type="match status" value="1"/>
</dbReference>
<feature type="domain" description="DUF4964" evidence="2">
    <location>
        <begin position="29"/>
        <end position="86"/>
    </location>
</feature>
<dbReference type="InterPro" id="IPR008928">
    <property type="entry name" value="6-hairpin_glycosidase_sf"/>
</dbReference>
<feature type="signal peptide" evidence="1">
    <location>
        <begin position="1"/>
        <end position="25"/>
    </location>
</feature>
<sequence length="878" mass="96969">MKTLSRTLWSVAALGLGACAGAARADEPKAFRPPSVPLIAHDPYFSVWSAADKLTDDVTRHWTRAPQPLTGLVRVDDKTYRIMGVEPKAIAAMEQVSVEVRPTRTIYKFQSDAVAVELTFLGLAVPDNLDMLSSPVTYVSWKVEARDGKPHEVSVFLGATGHLAVHTPGQPVVWGREELGAVKAVRIGSQEQPILQRRGDDTRIDWGSLYLASGQPRTILAAAPAATLAEAFVKDGGLPAKDDAAMPRKVEDRTPALALVTALGAVQPGTPASTFAMIAYDDEYAVDYMDEWLVGYWKFRALEAGKGKQPPFTALLLKHHLRRSVYDEYCDRFDKRFTTVLEELGGKEYAVMGALAHRQSLAGATLAADSKGMPLWFSKENSSNGCIGTVDVIYPQFPHLILFSPILAKASLVPVLDYSASPRWNWPFAPHDLGTYPAATGQVYGGGERTEENQMPVEESGNMLLMVAAIAHVEKNADFAAKYWPQLTKWAEYCERDGFDPANQLCTDDFSGHLARNANLSVKAILGMAAFGRMAAMRGEDDVAKHYTETAKVLARKWMTMADAGDHYRLTFDPQPSWSQKYNLIWDKILGLGIFPPEVAAKELAFYQKNFDKYGLPLDSRKPFTKADWLVWTASLAPDEATFAKFVAPIYKFLDETPDRVAFSDWYWTDSAKEAGFRARPVIGGIFIRALTDGLPYWESCLELARAGAKDLGREWAPMPVRREVASLVPTARDAPATWKYVFQAPPGQWTGIDYDDRTWKQGEGGFGTKGTPGSEVRTVWDGPEIWLRREIDVPKAAVDAGEDLRLFIHHDEDAEVYINGVPAARLGGYTSEYRPMRISPEGLMALKPGKNVVAVHCRQTQGGQYIDLGLVKLQAAQ</sequence>
<feature type="chain" id="PRO_5046786004" evidence="1">
    <location>
        <begin position="26"/>
        <end position="878"/>
    </location>
</feature>
<dbReference type="SUPFAM" id="SSF48208">
    <property type="entry name" value="Six-hairpin glycosidases"/>
    <property type="match status" value="1"/>
</dbReference>
<reference evidence="5 6" key="1">
    <citation type="submission" date="2023-03" db="EMBL/GenBank/DDBJ databases">
        <title>Paludisphaera mucosa sp. nov. a novel planctomycete from northern fen.</title>
        <authorList>
            <person name="Ivanova A."/>
        </authorList>
    </citation>
    <scope>NUCLEOTIDE SEQUENCE [LARGE SCALE GENOMIC DNA]</scope>
    <source>
        <strain evidence="5 6">Pla2</strain>
    </source>
</reference>
<dbReference type="Gene3D" id="1.50.10.10">
    <property type="match status" value="1"/>
</dbReference>
<keyword evidence="6" id="KW-1185">Reference proteome</keyword>
<dbReference type="PANTHER" id="PTHR31987">
    <property type="entry name" value="GLUTAMINASE A-RELATED"/>
    <property type="match status" value="1"/>
</dbReference>
<evidence type="ECO:0000259" key="4">
    <source>
        <dbReference type="Pfam" id="PF17168"/>
    </source>
</evidence>
<feature type="domain" description="Glutaminase A central" evidence="3">
    <location>
        <begin position="346"/>
        <end position="689"/>
    </location>
</feature>
<dbReference type="InterPro" id="IPR032515">
    <property type="entry name" value="DUF4964"/>
</dbReference>
<dbReference type="PANTHER" id="PTHR31987:SF1">
    <property type="entry name" value="GLUTAMINASE A"/>
    <property type="match status" value="1"/>
</dbReference>
<evidence type="ECO:0000256" key="1">
    <source>
        <dbReference type="SAM" id="SignalP"/>
    </source>
</evidence>
<dbReference type="InterPro" id="IPR052743">
    <property type="entry name" value="Glutaminase_GtaA"/>
</dbReference>
<feature type="domain" description="Glutaminase A N-terminal" evidence="4">
    <location>
        <begin position="103"/>
        <end position="335"/>
    </location>
</feature>
<evidence type="ECO:0000259" key="2">
    <source>
        <dbReference type="Pfam" id="PF16334"/>
    </source>
</evidence>
<dbReference type="Proteomes" id="UP001216907">
    <property type="component" value="Unassembled WGS sequence"/>
</dbReference>
<evidence type="ECO:0000313" key="6">
    <source>
        <dbReference type="Proteomes" id="UP001216907"/>
    </source>
</evidence>
<proteinExistence type="predicted"/>
<organism evidence="5 6">
    <name type="scientific">Paludisphaera mucosa</name>
    <dbReference type="NCBI Taxonomy" id="3030827"/>
    <lineage>
        <taxon>Bacteria</taxon>
        <taxon>Pseudomonadati</taxon>
        <taxon>Planctomycetota</taxon>
        <taxon>Planctomycetia</taxon>
        <taxon>Isosphaerales</taxon>
        <taxon>Isosphaeraceae</taxon>
        <taxon>Paludisphaera</taxon>
    </lineage>
</organism>
<protein>
    <submittedName>
        <fullName evidence="5">DUF4965 domain-containing protein</fullName>
    </submittedName>
</protein>
<dbReference type="InterPro" id="IPR008979">
    <property type="entry name" value="Galactose-bd-like_sf"/>
</dbReference>
<evidence type="ECO:0000259" key="3">
    <source>
        <dbReference type="Pfam" id="PF16335"/>
    </source>
</evidence>
<dbReference type="SUPFAM" id="SSF49785">
    <property type="entry name" value="Galactose-binding domain-like"/>
    <property type="match status" value="1"/>
</dbReference>
<evidence type="ECO:0000313" key="5">
    <source>
        <dbReference type="EMBL" id="MDG3007653.1"/>
    </source>
</evidence>
<dbReference type="Pfam" id="PF16335">
    <property type="entry name" value="GtaA_6_Hairpin"/>
    <property type="match status" value="1"/>
</dbReference>
<dbReference type="RefSeq" id="WP_277863927.1">
    <property type="nucleotide sequence ID" value="NZ_JARRAG010000002.1"/>
</dbReference>
<dbReference type="Gene3D" id="2.60.120.260">
    <property type="entry name" value="Galactose-binding domain-like"/>
    <property type="match status" value="1"/>
</dbReference>
<dbReference type="EMBL" id="JARRAG010000002">
    <property type="protein sequence ID" value="MDG3007653.1"/>
    <property type="molecule type" value="Genomic_DNA"/>
</dbReference>
<dbReference type="InterPro" id="IPR032514">
    <property type="entry name" value="GtaA_central"/>
</dbReference>
<dbReference type="Pfam" id="PF17168">
    <property type="entry name" value="DUF5127"/>
    <property type="match status" value="1"/>
</dbReference>
<accession>A0ABT6FJ92</accession>
<dbReference type="InterPro" id="IPR033433">
    <property type="entry name" value="GtaA_N"/>
</dbReference>
<keyword evidence="1" id="KW-0732">Signal</keyword>
<name>A0ABT6FJ92_9BACT</name>
<gene>
    <name evidence="5" type="ORF">PZE19_28140</name>
</gene>
<dbReference type="InterPro" id="IPR012341">
    <property type="entry name" value="6hp_glycosidase-like_sf"/>
</dbReference>
<dbReference type="PROSITE" id="PS51257">
    <property type="entry name" value="PROKAR_LIPOPROTEIN"/>
    <property type="match status" value="1"/>
</dbReference>
<comment type="caution">
    <text evidence="5">The sequence shown here is derived from an EMBL/GenBank/DDBJ whole genome shotgun (WGS) entry which is preliminary data.</text>
</comment>